<feature type="coiled-coil region" evidence="6">
    <location>
        <begin position="30"/>
        <end position="89"/>
    </location>
</feature>
<keyword evidence="3" id="KW-0221">Differentiation</keyword>
<evidence type="ECO:0000256" key="1">
    <source>
        <dbReference type="ARBA" id="ARBA00005405"/>
    </source>
</evidence>
<keyword evidence="4 6" id="KW-0175">Coiled coil</keyword>
<comment type="similarity">
    <text evidence="1">Belongs to the FLX family.</text>
</comment>
<dbReference type="InterPro" id="IPR040353">
    <property type="entry name" value="FLX/FLX-like"/>
</dbReference>
<dbReference type="GO" id="GO:0009908">
    <property type="term" value="P:flower development"/>
    <property type="evidence" value="ECO:0007669"/>
    <property type="project" value="UniProtKB-KW"/>
</dbReference>
<feature type="coiled-coil region" evidence="6">
    <location>
        <begin position="151"/>
        <end position="200"/>
    </location>
</feature>
<evidence type="ECO:0000256" key="5">
    <source>
        <dbReference type="ARBA" id="ARBA00023089"/>
    </source>
</evidence>
<evidence type="ECO:0000256" key="4">
    <source>
        <dbReference type="ARBA" id="ARBA00023054"/>
    </source>
</evidence>
<keyword evidence="2" id="KW-0217">Developmental protein</keyword>
<dbReference type="OMA" id="NVPFENQ"/>
<name>A0A803KS80_CHEQI</name>
<evidence type="ECO:0000256" key="3">
    <source>
        <dbReference type="ARBA" id="ARBA00022782"/>
    </source>
</evidence>
<keyword evidence="5" id="KW-0287">Flowering</keyword>
<evidence type="ECO:0000313" key="7">
    <source>
        <dbReference type="EnsemblPlants" id="AUR62001887-RA:cds"/>
    </source>
</evidence>
<sequence length="282" mass="31734">MAGRQPHSRAPPPSHMTAHHREIQGLLLDQKEMSAMHATLKQELAAADQELRKLSAAARKFREERESQIKELYEKSLKLETEVRAIEALNSEHTQVIGDIQKLTESKIQLTAQFKVLDTELSRVKMDASQVPEIQADVDKMEQELQKGRAAVEYEKKTRAANLELNEAMDRKMNSLQHDIEMLRAELANAEKRAREAAAASNPGMQFLTFPLKSVLPVQSVHNLGYTGNYESRSMAYGRGPYSVQYSMHQGQLMADSASLALYGRSVSHDPFDAQQPHVRKG</sequence>
<organism evidence="7 8">
    <name type="scientific">Chenopodium quinoa</name>
    <name type="common">Quinoa</name>
    <dbReference type="NCBI Taxonomy" id="63459"/>
    <lineage>
        <taxon>Eukaryota</taxon>
        <taxon>Viridiplantae</taxon>
        <taxon>Streptophyta</taxon>
        <taxon>Embryophyta</taxon>
        <taxon>Tracheophyta</taxon>
        <taxon>Spermatophyta</taxon>
        <taxon>Magnoliopsida</taxon>
        <taxon>eudicotyledons</taxon>
        <taxon>Gunneridae</taxon>
        <taxon>Pentapetalae</taxon>
        <taxon>Caryophyllales</taxon>
        <taxon>Chenopodiaceae</taxon>
        <taxon>Chenopodioideae</taxon>
        <taxon>Atripliceae</taxon>
        <taxon>Chenopodium</taxon>
    </lineage>
</organism>
<evidence type="ECO:0000256" key="2">
    <source>
        <dbReference type="ARBA" id="ARBA00022473"/>
    </source>
</evidence>
<dbReference type="Proteomes" id="UP000596660">
    <property type="component" value="Unplaced"/>
</dbReference>
<protein>
    <submittedName>
        <fullName evidence="7">Uncharacterized protein</fullName>
    </submittedName>
</protein>
<dbReference type="EnsemblPlants" id="AUR62001887-RA">
    <property type="protein sequence ID" value="AUR62001887-RA:cds"/>
    <property type="gene ID" value="AUR62001887"/>
</dbReference>
<dbReference type="PANTHER" id="PTHR33405:SF17">
    <property type="entry name" value="PROTEIN FLC EXPRESSOR"/>
    <property type="match status" value="1"/>
</dbReference>
<dbReference type="GO" id="GO:0030154">
    <property type="term" value="P:cell differentiation"/>
    <property type="evidence" value="ECO:0007669"/>
    <property type="project" value="UniProtKB-KW"/>
</dbReference>
<reference evidence="7" key="1">
    <citation type="journal article" date="2017" name="Nature">
        <title>The genome of Chenopodium quinoa.</title>
        <authorList>
            <person name="Jarvis D.E."/>
            <person name="Ho Y.S."/>
            <person name="Lightfoot D.J."/>
            <person name="Schmoeckel S.M."/>
            <person name="Li B."/>
            <person name="Borm T.J.A."/>
            <person name="Ohyanagi H."/>
            <person name="Mineta K."/>
            <person name="Michell C.T."/>
            <person name="Saber N."/>
            <person name="Kharbatia N.M."/>
            <person name="Rupper R.R."/>
            <person name="Sharp A.R."/>
            <person name="Dally N."/>
            <person name="Boughton B.A."/>
            <person name="Woo Y.H."/>
            <person name="Gao G."/>
            <person name="Schijlen E.G.W.M."/>
            <person name="Guo X."/>
            <person name="Momin A.A."/>
            <person name="Negrao S."/>
            <person name="Al-Babili S."/>
            <person name="Gehring C."/>
            <person name="Roessner U."/>
            <person name="Jung C."/>
            <person name="Murphy K."/>
            <person name="Arold S.T."/>
            <person name="Gojobori T."/>
            <person name="van der Linden C.G."/>
            <person name="van Loo E.N."/>
            <person name="Jellen E.N."/>
            <person name="Maughan P.J."/>
            <person name="Tester M."/>
        </authorList>
    </citation>
    <scope>NUCLEOTIDE SEQUENCE [LARGE SCALE GENOMIC DNA]</scope>
    <source>
        <strain evidence="7">cv. PI 614886</strain>
    </source>
</reference>
<accession>A0A803KS80</accession>
<reference evidence="7" key="2">
    <citation type="submission" date="2021-03" db="UniProtKB">
        <authorList>
            <consortium name="EnsemblPlants"/>
        </authorList>
    </citation>
    <scope>IDENTIFICATION</scope>
</reference>
<dbReference type="Gramene" id="AUR62001887-RA">
    <property type="protein sequence ID" value="AUR62001887-RA:cds"/>
    <property type="gene ID" value="AUR62001887"/>
</dbReference>
<keyword evidence="8" id="KW-1185">Reference proteome</keyword>
<proteinExistence type="inferred from homology"/>
<evidence type="ECO:0000313" key="8">
    <source>
        <dbReference type="Proteomes" id="UP000596660"/>
    </source>
</evidence>
<evidence type="ECO:0000256" key="6">
    <source>
        <dbReference type="SAM" id="Coils"/>
    </source>
</evidence>
<dbReference type="AlphaFoldDB" id="A0A803KS80"/>
<dbReference type="PANTHER" id="PTHR33405">
    <property type="entry name" value="PROTEIN FLX-LIKE 2"/>
    <property type="match status" value="1"/>
</dbReference>